<organism evidence="2 3">
    <name type="scientific">Xylaria grammica</name>
    <dbReference type="NCBI Taxonomy" id="363999"/>
    <lineage>
        <taxon>Eukaryota</taxon>
        <taxon>Fungi</taxon>
        <taxon>Dikarya</taxon>
        <taxon>Ascomycota</taxon>
        <taxon>Pezizomycotina</taxon>
        <taxon>Sordariomycetes</taxon>
        <taxon>Xylariomycetidae</taxon>
        <taxon>Xylariales</taxon>
        <taxon>Xylariaceae</taxon>
        <taxon>Xylaria</taxon>
    </lineage>
</organism>
<dbReference type="PANTHER" id="PTHR31569:SF4">
    <property type="entry name" value="SWIM-TYPE DOMAIN-CONTAINING PROTEIN"/>
    <property type="match status" value="1"/>
</dbReference>
<comment type="caution">
    <text evidence="2">The sequence shown here is derived from an EMBL/GenBank/DDBJ whole genome shotgun (WGS) entry which is preliminary data.</text>
</comment>
<dbReference type="STRING" id="363999.A0A439DHP5"/>
<dbReference type="Proteomes" id="UP000286045">
    <property type="component" value="Unassembled WGS sequence"/>
</dbReference>
<evidence type="ECO:0000313" key="2">
    <source>
        <dbReference type="EMBL" id="RWA13916.1"/>
    </source>
</evidence>
<feature type="compositionally biased region" description="Polar residues" evidence="1">
    <location>
        <begin position="540"/>
        <end position="550"/>
    </location>
</feature>
<feature type="region of interest" description="Disordered" evidence="1">
    <location>
        <begin position="401"/>
        <end position="464"/>
    </location>
</feature>
<protein>
    <recommendedName>
        <fullName evidence="4">FAR1 domain-containing protein</fullName>
    </recommendedName>
</protein>
<gene>
    <name evidence="2" type="ORF">EKO27_g1199</name>
</gene>
<accession>A0A439DHP5</accession>
<evidence type="ECO:0000313" key="3">
    <source>
        <dbReference type="Proteomes" id="UP000286045"/>
    </source>
</evidence>
<evidence type="ECO:0000256" key="1">
    <source>
        <dbReference type="SAM" id="MobiDB-lite"/>
    </source>
</evidence>
<feature type="compositionally biased region" description="Polar residues" evidence="1">
    <location>
        <begin position="275"/>
        <end position="291"/>
    </location>
</feature>
<evidence type="ECO:0008006" key="4">
    <source>
        <dbReference type="Google" id="ProtNLM"/>
    </source>
</evidence>
<dbReference type="AlphaFoldDB" id="A0A439DHP5"/>
<sequence>MPLAPPPDGAVFPTWAECLRAVQSHAASEGYAVNSKGQAKNKDTGLYRRYVIRCDKSGAFKSAAQIGTRRVSSKKTDCPFSAACNIRPDGCFLRVLVPEHNHPPSALPAAHIQHRKLTDEQRQLVEARAIERKSIKLIWQELKDLDPNTYITFKDVDNAVQRFRKKAKDGATGVQAIMYKLVERQDLFCFTLEREGVVQGAFWVPHWSTDLWMRPNGTPDILVMPAEHIANRPVLPILEMNSVLNTAGFGGPLPTRAMPADPINPMIDAQLDAASSPNNLATDNSNDSASPTPLAPNLTSTASSAQNAANDLGRGNSGLDASLGAGYAILPDKSNATLLWLHSAVELLRQRIPQCPKPRFLTLTDFQTAEKNILVEVSKGGMQHRQMHVVFGRVLANDEDNQAHHGVRTRKPRVERRRSDVTAGNDEEAEDNDEEDGEQVDGDGEEEQDEGDEGDEGENDEDQDMDDAEIARQLTGGHAYNARHNHNDHDPHNSRDQIPGQGYNQSPMQGFEHSQPRGPNPMSGSNHMSGRLPLPAHATGHTSAQVQPPGQITYDGMMGRIPDNMMSSHQSRPM</sequence>
<reference evidence="2 3" key="1">
    <citation type="submission" date="2018-12" db="EMBL/GenBank/DDBJ databases">
        <title>Draft genome sequence of Xylaria grammica IHI A82.</title>
        <authorList>
            <person name="Buettner E."/>
            <person name="Kellner H."/>
        </authorList>
    </citation>
    <scope>NUCLEOTIDE SEQUENCE [LARGE SCALE GENOMIC DNA]</scope>
    <source>
        <strain evidence="2 3">IHI A82</strain>
    </source>
</reference>
<proteinExistence type="predicted"/>
<feature type="region of interest" description="Disordered" evidence="1">
    <location>
        <begin position="275"/>
        <end position="311"/>
    </location>
</feature>
<feature type="compositionally biased region" description="Acidic residues" evidence="1">
    <location>
        <begin position="425"/>
        <end position="464"/>
    </location>
</feature>
<dbReference type="PANTHER" id="PTHR31569">
    <property type="entry name" value="SWIM-TYPE DOMAIN-CONTAINING PROTEIN"/>
    <property type="match status" value="1"/>
</dbReference>
<feature type="compositionally biased region" description="Low complexity" evidence="1">
    <location>
        <begin position="299"/>
        <end position="310"/>
    </location>
</feature>
<dbReference type="EMBL" id="RYZI01000017">
    <property type="protein sequence ID" value="RWA13916.1"/>
    <property type="molecule type" value="Genomic_DNA"/>
</dbReference>
<feature type="compositionally biased region" description="Basic and acidic residues" evidence="1">
    <location>
        <begin position="485"/>
        <end position="495"/>
    </location>
</feature>
<feature type="region of interest" description="Disordered" evidence="1">
    <location>
        <begin position="480"/>
        <end position="550"/>
    </location>
</feature>
<dbReference type="InterPro" id="IPR052579">
    <property type="entry name" value="Zinc_finger_SWIM"/>
</dbReference>
<name>A0A439DHP5_9PEZI</name>
<keyword evidence="3" id="KW-1185">Reference proteome</keyword>
<feature type="compositionally biased region" description="Basic residues" evidence="1">
    <location>
        <begin position="405"/>
        <end position="416"/>
    </location>
</feature>